<gene>
    <name evidence="1" type="ORF">HHI36_008194</name>
</gene>
<keyword evidence="2" id="KW-1185">Reference proteome</keyword>
<dbReference type="EMBL" id="JABFTP020000021">
    <property type="protein sequence ID" value="KAL3269112.1"/>
    <property type="molecule type" value="Genomic_DNA"/>
</dbReference>
<dbReference type="Proteomes" id="UP001516400">
    <property type="component" value="Unassembled WGS sequence"/>
</dbReference>
<organism evidence="1 2">
    <name type="scientific">Cryptolaemus montrouzieri</name>
    <dbReference type="NCBI Taxonomy" id="559131"/>
    <lineage>
        <taxon>Eukaryota</taxon>
        <taxon>Metazoa</taxon>
        <taxon>Ecdysozoa</taxon>
        <taxon>Arthropoda</taxon>
        <taxon>Hexapoda</taxon>
        <taxon>Insecta</taxon>
        <taxon>Pterygota</taxon>
        <taxon>Neoptera</taxon>
        <taxon>Endopterygota</taxon>
        <taxon>Coleoptera</taxon>
        <taxon>Polyphaga</taxon>
        <taxon>Cucujiformia</taxon>
        <taxon>Coccinelloidea</taxon>
        <taxon>Coccinellidae</taxon>
        <taxon>Scymninae</taxon>
        <taxon>Scymnini</taxon>
        <taxon>Cryptolaemus</taxon>
    </lineage>
</organism>
<proteinExistence type="predicted"/>
<dbReference type="AlphaFoldDB" id="A0ABD2MSB4"/>
<evidence type="ECO:0000313" key="2">
    <source>
        <dbReference type="Proteomes" id="UP001516400"/>
    </source>
</evidence>
<comment type="caution">
    <text evidence="1">The sequence shown here is derived from an EMBL/GenBank/DDBJ whole genome shotgun (WGS) entry which is preliminary data.</text>
</comment>
<sequence>MKPPMSDLPKSRFSTVKAFLHSGCDYAGPFTIGPMRKYRGQKTSKAYICILKFSEISHHKFKKIGFTRSAESTLKNSILRTTE</sequence>
<evidence type="ECO:0000313" key="1">
    <source>
        <dbReference type="EMBL" id="KAL3269112.1"/>
    </source>
</evidence>
<name>A0ABD2MSB4_9CUCU</name>
<accession>A0ABD2MSB4</accession>
<protein>
    <submittedName>
        <fullName evidence="1">Uncharacterized protein</fullName>
    </submittedName>
</protein>
<reference evidence="1 2" key="1">
    <citation type="journal article" date="2021" name="BMC Biol.">
        <title>Horizontally acquired antibacterial genes associated with adaptive radiation of ladybird beetles.</title>
        <authorList>
            <person name="Li H.S."/>
            <person name="Tang X.F."/>
            <person name="Huang Y.H."/>
            <person name="Xu Z.Y."/>
            <person name="Chen M.L."/>
            <person name="Du X.Y."/>
            <person name="Qiu B.Y."/>
            <person name="Chen P.T."/>
            <person name="Zhang W."/>
            <person name="Slipinski A."/>
            <person name="Escalona H.E."/>
            <person name="Waterhouse R.M."/>
            <person name="Zwick A."/>
            <person name="Pang H."/>
        </authorList>
    </citation>
    <scope>NUCLEOTIDE SEQUENCE [LARGE SCALE GENOMIC DNA]</scope>
    <source>
        <strain evidence="1">SYSU2018</strain>
    </source>
</reference>